<gene>
    <name evidence="2" type="ORF">IAC47_08075</name>
</gene>
<comment type="caution">
    <text evidence="2">The sequence shown here is derived from an EMBL/GenBank/DDBJ whole genome shotgun (WGS) entry which is preliminary data.</text>
</comment>
<name>A0A9D1RIQ4_9BACT</name>
<evidence type="ECO:0000313" key="3">
    <source>
        <dbReference type="Proteomes" id="UP000824267"/>
    </source>
</evidence>
<dbReference type="EMBL" id="DXGG01000250">
    <property type="protein sequence ID" value="HIW88205.1"/>
    <property type="molecule type" value="Genomic_DNA"/>
</dbReference>
<dbReference type="AlphaFoldDB" id="A0A9D1RIQ4"/>
<feature type="signal peptide" evidence="1">
    <location>
        <begin position="1"/>
        <end position="21"/>
    </location>
</feature>
<accession>A0A9D1RIQ4</accession>
<evidence type="ECO:0000313" key="2">
    <source>
        <dbReference type="EMBL" id="HIW88205.1"/>
    </source>
</evidence>
<proteinExistence type="predicted"/>
<sequence>MKTCFLSVLMFLGIILLSSCADMSDCSCTYGDVTEDVMDWSGDCSSINVEDVFGSADSGDAFYCEEL</sequence>
<organism evidence="2 3">
    <name type="scientific">Candidatus Onthomorpha intestinigallinarum</name>
    <dbReference type="NCBI Taxonomy" id="2840880"/>
    <lineage>
        <taxon>Bacteria</taxon>
        <taxon>Pseudomonadati</taxon>
        <taxon>Bacteroidota</taxon>
        <taxon>Bacteroidia</taxon>
        <taxon>Bacteroidales</taxon>
        <taxon>Candidatus Onthomorpha</taxon>
    </lineage>
</organism>
<evidence type="ECO:0008006" key="4">
    <source>
        <dbReference type="Google" id="ProtNLM"/>
    </source>
</evidence>
<protein>
    <recommendedName>
        <fullName evidence="4">Lipoprotein</fullName>
    </recommendedName>
</protein>
<evidence type="ECO:0000256" key="1">
    <source>
        <dbReference type="SAM" id="SignalP"/>
    </source>
</evidence>
<dbReference type="PROSITE" id="PS51257">
    <property type="entry name" value="PROKAR_LIPOPROTEIN"/>
    <property type="match status" value="1"/>
</dbReference>
<keyword evidence="1" id="KW-0732">Signal</keyword>
<reference evidence="2" key="1">
    <citation type="journal article" date="2021" name="PeerJ">
        <title>Extensive microbial diversity within the chicken gut microbiome revealed by metagenomics and culture.</title>
        <authorList>
            <person name="Gilroy R."/>
            <person name="Ravi A."/>
            <person name="Getino M."/>
            <person name="Pursley I."/>
            <person name="Horton D.L."/>
            <person name="Alikhan N.F."/>
            <person name="Baker D."/>
            <person name="Gharbi K."/>
            <person name="Hall N."/>
            <person name="Watson M."/>
            <person name="Adriaenssens E.M."/>
            <person name="Foster-Nyarko E."/>
            <person name="Jarju S."/>
            <person name="Secka A."/>
            <person name="Antonio M."/>
            <person name="Oren A."/>
            <person name="Chaudhuri R.R."/>
            <person name="La Ragione R."/>
            <person name="Hildebrand F."/>
            <person name="Pallen M.J."/>
        </authorList>
    </citation>
    <scope>NUCLEOTIDE SEQUENCE</scope>
    <source>
        <strain evidence="2">Gambia16-930</strain>
    </source>
</reference>
<reference evidence="2" key="2">
    <citation type="submission" date="2021-04" db="EMBL/GenBank/DDBJ databases">
        <authorList>
            <person name="Gilroy R."/>
        </authorList>
    </citation>
    <scope>NUCLEOTIDE SEQUENCE</scope>
    <source>
        <strain evidence="2">Gambia16-930</strain>
    </source>
</reference>
<feature type="chain" id="PRO_5038767312" description="Lipoprotein" evidence="1">
    <location>
        <begin position="22"/>
        <end position="67"/>
    </location>
</feature>
<dbReference type="Proteomes" id="UP000824267">
    <property type="component" value="Unassembled WGS sequence"/>
</dbReference>